<feature type="domain" description="SGNH hydrolase-type esterase" evidence="3">
    <location>
        <begin position="102"/>
        <end position="236"/>
    </location>
</feature>
<dbReference type="InterPro" id="IPR013830">
    <property type="entry name" value="SGNH_hydro"/>
</dbReference>
<dbReference type="Proteomes" id="UP000260655">
    <property type="component" value="Unassembled WGS sequence"/>
</dbReference>
<comment type="caution">
    <text evidence="4">The sequence shown here is derived from an EMBL/GenBank/DDBJ whole genome shotgun (WGS) entry which is preliminary data.</text>
</comment>
<dbReference type="SUPFAM" id="SSF52266">
    <property type="entry name" value="SGNH hydrolase"/>
    <property type="match status" value="1"/>
</dbReference>
<keyword evidence="2" id="KW-1133">Transmembrane helix</keyword>
<accession>A0A3E4GRN7</accession>
<keyword evidence="1" id="KW-0175">Coiled coil</keyword>
<proteinExistence type="predicted"/>
<reference evidence="4 5" key="1">
    <citation type="submission" date="2018-08" db="EMBL/GenBank/DDBJ databases">
        <title>A genome reference for cultivated species of the human gut microbiota.</title>
        <authorList>
            <person name="Zou Y."/>
            <person name="Xue W."/>
            <person name="Luo G."/>
        </authorList>
    </citation>
    <scope>NUCLEOTIDE SEQUENCE [LARGE SCALE GENOMIC DNA]</scope>
    <source>
        <strain evidence="4 5">TM07-19</strain>
    </source>
</reference>
<name>A0A3E4GRN7_9FIRM</name>
<keyword evidence="2" id="KW-0472">Membrane</keyword>
<evidence type="ECO:0000256" key="1">
    <source>
        <dbReference type="SAM" id="Coils"/>
    </source>
</evidence>
<keyword evidence="2" id="KW-0812">Transmembrane</keyword>
<organism evidence="4 5">
    <name type="scientific">Coprococcus comes</name>
    <dbReference type="NCBI Taxonomy" id="410072"/>
    <lineage>
        <taxon>Bacteria</taxon>
        <taxon>Bacillati</taxon>
        <taxon>Bacillota</taxon>
        <taxon>Clostridia</taxon>
        <taxon>Lachnospirales</taxon>
        <taxon>Lachnospiraceae</taxon>
        <taxon>Coprococcus</taxon>
    </lineage>
</organism>
<evidence type="ECO:0000313" key="4">
    <source>
        <dbReference type="EMBL" id="RGJ24490.1"/>
    </source>
</evidence>
<feature type="transmembrane region" description="Helical" evidence="2">
    <location>
        <begin position="21"/>
        <end position="41"/>
    </location>
</feature>
<dbReference type="Gene3D" id="3.40.50.1110">
    <property type="entry name" value="SGNH hydrolase"/>
    <property type="match status" value="1"/>
</dbReference>
<sequence>MHSMKKRTMEKEHQAEERRKKVLMEIAGAVVVLTVIVSIGLSHLGTDKVNTSAGVKAIKKLEKADVSEVETKISNIEKEEKQATEDWQNRPLSEKFAHAVILGDSITTGFTVYDVLDTSKVVAEKGMHLDQTGDLIRTAAELKPEVLFLAFGLNDISGTDGDTDAFIEKYKAVLANVREQMPDAVLYINCVLPVSAQKEEEEPIYAKIPDYNTALKAMCDEEGITFIDNTEIVKDEYYEQDGEHMKAEYYPIWAEHMAEVAGI</sequence>
<evidence type="ECO:0000256" key="2">
    <source>
        <dbReference type="SAM" id="Phobius"/>
    </source>
</evidence>
<dbReference type="InterPro" id="IPR036514">
    <property type="entry name" value="SGNH_hydro_sf"/>
</dbReference>
<gene>
    <name evidence="4" type="ORF">DXD67_05235</name>
</gene>
<dbReference type="AlphaFoldDB" id="A0A3E4GRN7"/>
<evidence type="ECO:0000259" key="3">
    <source>
        <dbReference type="Pfam" id="PF13472"/>
    </source>
</evidence>
<dbReference type="Pfam" id="PF13472">
    <property type="entry name" value="Lipase_GDSL_2"/>
    <property type="match status" value="1"/>
</dbReference>
<evidence type="ECO:0000313" key="5">
    <source>
        <dbReference type="Proteomes" id="UP000260655"/>
    </source>
</evidence>
<feature type="coiled-coil region" evidence="1">
    <location>
        <begin position="59"/>
        <end position="86"/>
    </location>
</feature>
<dbReference type="EMBL" id="QSOV01000004">
    <property type="protein sequence ID" value="RGJ24490.1"/>
    <property type="molecule type" value="Genomic_DNA"/>
</dbReference>
<protein>
    <submittedName>
        <fullName evidence="4">Phospholipase</fullName>
    </submittedName>
</protein>